<organism evidence="2 3">
    <name type="scientific">Trichinella zimbabwensis</name>
    <dbReference type="NCBI Taxonomy" id="268475"/>
    <lineage>
        <taxon>Eukaryota</taxon>
        <taxon>Metazoa</taxon>
        <taxon>Ecdysozoa</taxon>
        <taxon>Nematoda</taxon>
        <taxon>Enoplea</taxon>
        <taxon>Dorylaimia</taxon>
        <taxon>Trichinellida</taxon>
        <taxon>Trichinellidae</taxon>
        <taxon>Trichinella</taxon>
    </lineage>
</organism>
<sequence>MNRHRTSSNRNSHASGYTEMVPQIADNNISHFDSSKNAKASKTLLLITSRNKYRSSHPSAHQHKHHLL</sequence>
<keyword evidence="3" id="KW-1185">Reference proteome</keyword>
<name>A0A0V1H0S0_9BILA</name>
<comment type="caution">
    <text evidence="2">The sequence shown here is derived from an EMBL/GenBank/DDBJ whole genome shotgun (WGS) entry which is preliminary data.</text>
</comment>
<protein>
    <submittedName>
        <fullName evidence="2">Uncharacterized protein</fullName>
    </submittedName>
</protein>
<proteinExistence type="predicted"/>
<dbReference type="Proteomes" id="UP000055024">
    <property type="component" value="Unassembled WGS sequence"/>
</dbReference>
<evidence type="ECO:0000313" key="3">
    <source>
        <dbReference type="Proteomes" id="UP000055024"/>
    </source>
</evidence>
<gene>
    <name evidence="2" type="ORF">T11_7144</name>
</gene>
<feature type="region of interest" description="Disordered" evidence="1">
    <location>
        <begin position="1"/>
        <end position="20"/>
    </location>
</feature>
<accession>A0A0V1H0S0</accession>
<evidence type="ECO:0000256" key="1">
    <source>
        <dbReference type="SAM" id="MobiDB-lite"/>
    </source>
</evidence>
<evidence type="ECO:0000313" key="2">
    <source>
        <dbReference type="EMBL" id="KRZ04168.1"/>
    </source>
</evidence>
<dbReference type="AlphaFoldDB" id="A0A0V1H0S0"/>
<reference evidence="2 3" key="1">
    <citation type="submission" date="2015-01" db="EMBL/GenBank/DDBJ databases">
        <title>Evolution of Trichinella species and genotypes.</title>
        <authorList>
            <person name="Korhonen P.K."/>
            <person name="Edoardo P."/>
            <person name="Giuseppe L.R."/>
            <person name="Gasser R.B."/>
        </authorList>
    </citation>
    <scope>NUCLEOTIDE SEQUENCE [LARGE SCALE GENOMIC DNA]</scope>
    <source>
        <strain evidence="2">ISS1029</strain>
    </source>
</reference>
<dbReference type="EMBL" id="JYDP01000171">
    <property type="protein sequence ID" value="KRZ04168.1"/>
    <property type="molecule type" value="Genomic_DNA"/>
</dbReference>